<dbReference type="InParanoid" id="M4BU59"/>
<proteinExistence type="predicted"/>
<keyword evidence="2" id="KW-1185">Reference proteome</keyword>
<reference evidence="2" key="1">
    <citation type="journal article" date="2010" name="Science">
        <title>Signatures of adaptation to obligate biotrophy in the Hyaloperonospora arabidopsidis genome.</title>
        <authorList>
            <person name="Baxter L."/>
            <person name="Tripathy S."/>
            <person name="Ishaque N."/>
            <person name="Boot N."/>
            <person name="Cabral A."/>
            <person name="Kemen E."/>
            <person name="Thines M."/>
            <person name="Ah-Fong A."/>
            <person name="Anderson R."/>
            <person name="Badejoko W."/>
            <person name="Bittner-Eddy P."/>
            <person name="Boore J.L."/>
            <person name="Chibucos M.C."/>
            <person name="Coates M."/>
            <person name="Dehal P."/>
            <person name="Delehaunty K."/>
            <person name="Dong S."/>
            <person name="Downton P."/>
            <person name="Dumas B."/>
            <person name="Fabro G."/>
            <person name="Fronick C."/>
            <person name="Fuerstenberg S.I."/>
            <person name="Fulton L."/>
            <person name="Gaulin E."/>
            <person name="Govers F."/>
            <person name="Hughes L."/>
            <person name="Humphray S."/>
            <person name="Jiang R.H."/>
            <person name="Judelson H."/>
            <person name="Kamoun S."/>
            <person name="Kyung K."/>
            <person name="Meijer H."/>
            <person name="Minx P."/>
            <person name="Morris P."/>
            <person name="Nelson J."/>
            <person name="Phuntumart V."/>
            <person name="Qutob D."/>
            <person name="Rehmany A."/>
            <person name="Rougon-Cardoso A."/>
            <person name="Ryden P."/>
            <person name="Torto-Alalibo T."/>
            <person name="Studholme D."/>
            <person name="Wang Y."/>
            <person name="Win J."/>
            <person name="Wood J."/>
            <person name="Clifton S.W."/>
            <person name="Rogers J."/>
            <person name="Van den Ackerveken G."/>
            <person name="Jones J.D."/>
            <person name="McDowell J.M."/>
            <person name="Beynon J."/>
            <person name="Tyler B.M."/>
        </authorList>
    </citation>
    <scope>NUCLEOTIDE SEQUENCE [LARGE SCALE GENOMIC DNA]</scope>
    <source>
        <strain evidence="2">Emoy2</strain>
    </source>
</reference>
<dbReference type="eggNOG" id="ENOG502SU84">
    <property type="taxonomic scope" value="Eukaryota"/>
</dbReference>
<evidence type="ECO:0000313" key="1">
    <source>
        <dbReference type="EnsemblProtists" id="HpaP810046"/>
    </source>
</evidence>
<evidence type="ECO:0000313" key="2">
    <source>
        <dbReference type="Proteomes" id="UP000011713"/>
    </source>
</evidence>
<sequence>MRSAHYLFPLYLDPEDALAADARESLHPVTCDSTQVFNSYDSQRLAALIRTATTDGLGEHCGSADEATGIDADTLNSLPKWAQAVVQTGCFNAAVLPLHRISCGRQQFSV</sequence>
<dbReference type="AlphaFoldDB" id="M4BU59"/>
<dbReference type="EMBL" id="JH597910">
    <property type="status" value="NOT_ANNOTATED_CDS"/>
    <property type="molecule type" value="Genomic_DNA"/>
</dbReference>
<dbReference type="EnsemblProtists" id="HpaT810046">
    <property type="protein sequence ID" value="HpaP810046"/>
    <property type="gene ID" value="HpaG810046"/>
</dbReference>
<dbReference type="STRING" id="559515.M4BU59"/>
<dbReference type="Proteomes" id="UP000011713">
    <property type="component" value="Unassembled WGS sequence"/>
</dbReference>
<dbReference type="VEuPathDB" id="FungiDB:HpaG810046"/>
<name>M4BU59_HYAAE</name>
<accession>M4BU59</accession>
<dbReference type="HOGENOM" id="CLU_2175908_0_0_1"/>
<organism evidence="1 2">
    <name type="scientific">Hyaloperonospora arabidopsidis (strain Emoy2)</name>
    <name type="common">Downy mildew agent</name>
    <name type="synonym">Peronospora arabidopsidis</name>
    <dbReference type="NCBI Taxonomy" id="559515"/>
    <lineage>
        <taxon>Eukaryota</taxon>
        <taxon>Sar</taxon>
        <taxon>Stramenopiles</taxon>
        <taxon>Oomycota</taxon>
        <taxon>Peronosporomycetes</taxon>
        <taxon>Peronosporales</taxon>
        <taxon>Peronosporaceae</taxon>
        <taxon>Hyaloperonospora</taxon>
    </lineage>
</organism>
<protein>
    <submittedName>
        <fullName evidence="1">Uncharacterized protein</fullName>
    </submittedName>
</protein>
<reference evidence="1" key="2">
    <citation type="submission" date="2015-06" db="UniProtKB">
        <authorList>
            <consortium name="EnsemblProtists"/>
        </authorList>
    </citation>
    <scope>IDENTIFICATION</scope>
    <source>
        <strain evidence="1">Emoy2</strain>
    </source>
</reference>